<dbReference type="CDD" id="cd06278">
    <property type="entry name" value="PBP1_LacI-like"/>
    <property type="match status" value="1"/>
</dbReference>
<dbReference type="Gene3D" id="1.10.260.40">
    <property type="entry name" value="lambda repressor-like DNA-binding domains"/>
    <property type="match status" value="1"/>
</dbReference>
<dbReference type="InterPro" id="IPR028082">
    <property type="entry name" value="Peripla_BP_I"/>
</dbReference>
<dbReference type="RefSeq" id="WP_068953842.1">
    <property type="nucleotide sequence ID" value="NZ_LGLV01000006.1"/>
</dbReference>
<dbReference type="PANTHER" id="PTHR30146">
    <property type="entry name" value="LACI-RELATED TRANSCRIPTIONAL REPRESSOR"/>
    <property type="match status" value="1"/>
</dbReference>
<evidence type="ECO:0000313" key="5">
    <source>
        <dbReference type="EMBL" id="OBZ95598.1"/>
    </source>
</evidence>
<dbReference type="PATRIC" id="fig|1612624.7.peg.3418"/>
<sequence>MAKRPTSQNVADMAGVSKWTVIRAFTPGASITEESRAKVMAAAGQLNYRPNLLARSLATNLTHQVAILVDDFENPHKLPVLERLTLELQAEGLVPMLVNINERFGHVHALLNAGQRQVDAVILFGTAFRNETLQDARLEGAAPMFVLARDSQIPGVPAISCDATIAIEELCAHLREQGYRRPGFMAGPQTLSTALGRRRSFKTFWVRHGVEHVPELPAKSYSMTSGAEAVRHYLQETSAGDRIDVLMCENDALALGALDVLRSEFGLRVPQDIAVAGFDNIMFADAPAYDLTTYEQPIEDMVKTTIDMILGRRERQTVQLRGRLVVRGSTKRT</sequence>
<dbReference type="Pfam" id="PF00356">
    <property type="entry name" value="LacI"/>
    <property type="match status" value="1"/>
</dbReference>
<evidence type="ECO:0000256" key="3">
    <source>
        <dbReference type="ARBA" id="ARBA00023163"/>
    </source>
</evidence>
<protein>
    <submittedName>
        <fullName evidence="5">LacI family transcriptional regulator</fullName>
    </submittedName>
</protein>
<evidence type="ECO:0000259" key="4">
    <source>
        <dbReference type="PROSITE" id="PS50932"/>
    </source>
</evidence>
<dbReference type="STRING" id="1612624.ADU59_09385"/>
<comment type="caution">
    <text evidence="5">The sequence shown here is derived from an EMBL/GenBank/DDBJ whole genome shotgun (WGS) entry which is preliminary data.</text>
</comment>
<dbReference type="AlphaFoldDB" id="A0A1C7P2X3"/>
<dbReference type="SUPFAM" id="SSF47413">
    <property type="entry name" value="lambda repressor-like DNA-binding domains"/>
    <property type="match status" value="1"/>
</dbReference>
<keyword evidence="1" id="KW-0805">Transcription regulation</keyword>
<dbReference type="GO" id="GO:0000976">
    <property type="term" value="F:transcription cis-regulatory region binding"/>
    <property type="evidence" value="ECO:0007669"/>
    <property type="project" value="TreeGrafter"/>
</dbReference>
<dbReference type="InterPro" id="IPR010982">
    <property type="entry name" value="Lambda_DNA-bd_dom_sf"/>
</dbReference>
<accession>A0A1C7P2X3</accession>
<dbReference type="InterPro" id="IPR000843">
    <property type="entry name" value="HTH_LacI"/>
</dbReference>
<evidence type="ECO:0000313" key="6">
    <source>
        <dbReference type="Proteomes" id="UP000093111"/>
    </source>
</evidence>
<dbReference type="Pfam" id="PF13377">
    <property type="entry name" value="Peripla_BP_3"/>
    <property type="match status" value="1"/>
</dbReference>
<dbReference type="Gene3D" id="3.40.50.2300">
    <property type="match status" value="2"/>
</dbReference>
<dbReference type="OrthoDB" id="9772505at2"/>
<dbReference type="SUPFAM" id="SSF53822">
    <property type="entry name" value="Periplasmic binding protein-like I"/>
    <property type="match status" value="1"/>
</dbReference>
<keyword evidence="6" id="KW-1185">Reference proteome</keyword>
<dbReference type="CDD" id="cd01392">
    <property type="entry name" value="HTH_LacI"/>
    <property type="match status" value="1"/>
</dbReference>
<evidence type="ECO:0000256" key="1">
    <source>
        <dbReference type="ARBA" id="ARBA00023015"/>
    </source>
</evidence>
<dbReference type="SMART" id="SM00354">
    <property type="entry name" value="HTH_LACI"/>
    <property type="match status" value="1"/>
</dbReference>
<feature type="domain" description="HTH lacI-type" evidence="4">
    <location>
        <begin position="5"/>
        <end position="59"/>
    </location>
</feature>
<name>A0A1C7P2X3_9HYPH</name>
<organism evidence="5 6">
    <name type="scientific">Pararhizobium polonicum</name>
    <dbReference type="NCBI Taxonomy" id="1612624"/>
    <lineage>
        <taxon>Bacteria</taxon>
        <taxon>Pseudomonadati</taxon>
        <taxon>Pseudomonadota</taxon>
        <taxon>Alphaproteobacteria</taxon>
        <taxon>Hyphomicrobiales</taxon>
        <taxon>Rhizobiaceae</taxon>
        <taxon>Rhizobium/Agrobacterium group</taxon>
        <taxon>Pararhizobium</taxon>
    </lineage>
</organism>
<proteinExistence type="predicted"/>
<dbReference type="InterPro" id="IPR046335">
    <property type="entry name" value="LacI/GalR-like_sensor"/>
</dbReference>
<dbReference type="PANTHER" id="PTHR30146:SF145">
    <property type="entry name" value="RIBOSE OPERON REPRESSOR"/>
    <property type="match status" value="1"/>
</dbReference>
<dbReference type="PROSITE" id="PS50932">
    <property type="entry name" value="HTH_LACI_2"/>
    <property type="match status" value="1"/>
</dbReference>
<gene>
    <name evidence="5" type="ORF">ADU59_09385</name>
</gene>
<keyword evidence="3" id="KW-0804">Transcription</keyword>
<dbReference type="Proteomes" id="UP000093111">
    <property type="component" value="Unassembled WGS sequence"/>
</dbReference>
<evidence type="ECO:0000256" key="2">
    <source>
        <dbReference type="ARBA" id="ARBA00023125"/>
    </source>
</evidence>
<keyword evidence="2" id="KW-0238">DNA-binding</keyword>
<reference evidence="5 6" key="1">
    <citation type="journal article" date="2016" name="Syst. Appl. Microbiol.">
        <title>Pararhizobium polonicum sp. nov. isolated from tumors on stone fruit rootstocks.</title>
        <authorList>
            <person name="Pulawska J."/>
            <person name="Kuzmanovic N."/>
            <person name="Willems A."/>
            <person name="Pothier J.F."/>
        </authorList>
    </citation>
    <scope>NUCLEOTIDE SEQUENCE [LARGE SCALE GENOMIC DNA]</scope>
    <source>
        <strain evidence="5 6">F5.1</strain>
    </source>
</reference>
<dbReference type="EMBL" id="LGLV01000006">
    <property type="protein sequence ID" value="OBZ95598.1"/>
    <property type="molecule type" value="Genomic_DNA"/>
</dbReference>
<dbReference type="GO" id="GO:0003700">
    <property type="term" value="F:DNA-binding transcription factor activity"/>
    <property type="evidence" value="ECO:0007669"/>
    <property type="project" value="TreeGrafter"/>
</dbReference>